<name>A0A2V5K3V3_9BACL</name>
<comment type="caution">
    <text evidence="4">The sequence shown here is derived from an EMBL/GenBank/DDBJ whole genome shotgun (WGS) entry which is preliminary data.</text>
</comment>
<organism evidence="4 5">
    <name type="scientific">Paenibacillus flagellatus</name>
    <dbReference type="NCBI Taxonomy" id="2211139"/>
    <lineage>
        <taxon>Bacteria</taxon>
        <taxon>Bacillati</taxon>
        <taxon>Bacillota</taxon>
        <taxon>Bacilli</taxon>
        <taxon>Bacillales</taxon>
        <taxon>Paenibacillaceae</taxon>
        <taxon>Paenibacillus</taxon>
    </lineage>
</organism>
<feature type="signal peptide" evidence="1">
    <location>
        <begin position="1"/>
        <end position="28"/>
    </location>
</feature>
<feature type="domain" description="DUF2341" evidence="2">
    <location>
        <begin position="356"/>
        <end position="407"/>
    </location>
</feature>
<sequence length="983" mass="105875">MRKLALLLIAAILGALFSAMPGGPVAHAAKWTGTVGYLNNDGSPATGALGSFGATGPAALDYFNRSVGIDLGAPRGFDEIRLLDADTTNRINDATDLSVYVSNDNVSYTQATGWSFSKAGHTITLGGLSATARYVKVRSNFADAGAADVWLSMPSLQQLIEVHQTPAVAALPGSVGYADNDRNPAASPLGNWGVTLGIALDYAYRSVGVDLGSVRPFNTVELIESQAPSRLQKPDLSLYVSNDNATYTKVADWDFLKLGRTIVLYNFNATARYVKIHNHIDDTSYTFSNTNQQRFVRVLDRPAGQWTASGGGAWAYRKPVQVTNGGASVLYDRSVYVAKSALGTAALVSAGKLQPDFRDIRFADASGKELPFYMDKDGFYVNIRELATGGSTIYAYYGNPSAAFVGAGQEALQVEYGNKTLTDHTSGSFRHNLKPVKLADGTLMMVANYGASSGILATYSSDGGRTWTAPTVVVNLNDAGRDEPGSLFVDPANGDVFLFFYSYYGYTTSNCLTAGNACRNDLYYAKSTDNGVTFGTPVRIDTGTLVYNGTTYPINYNITYSNPIQLANGDWVLPFHYVCKPDGAFAESVLYSTDRGATWTKSASQITVQSSGGEAGLTEASIVQLTNGTLKMYMRQQLATSYRLAESVSTDNGRTWSAPVDSPLFAPNTMSAMTRHTNGDILLLWPGNNAFGGTSYLRNPLSLAYSKDESATWSGMRDLLGRTRLSEPMVNPVKRVATQPDLVRVDADTYLFGWWGQSLTTAETLLVEDFNRYLYRSHGVADDFEYAELKNDYWWQVGATVETSTVRSKSGTASLRLLDDNTTSLTAGSRLFPSMKKGTVSFSLYAASLSNRFSFSLREPFSLVHSAPGTAFQFMLEPDGSLKAYNSSGSLIELPVPTDLTTGAWHDIEVRFDTDAKQATVFVNGANKGTVGHYLDANVVAHFHIASASTTGTGTDVYIDNLIIRDTGSGLPTAGTVGAEQPV</sequence>
<dbReference type="Pfam" id="PF13088">
    <property type="entry name" value="BNR_2"/>
    <property type="match status" value="1"/>
</dbReference>
<evidence type="ECO:0000256" key="1">
    <source>
        <dbReference type="SAM" id="SignalP"/>
    </source>
</evidence>
<dbReference type="Proteomes" id="UP000247476">
    <property type="component" value="Unassembled WGS sequence"/>
</dbReference>
<accession>A0A2V5K3V3</accession>
<dbReference type="AlphaFoldDB" id="A0A2V5K3V3"/>
<dbReference type="Gene3D" id="2.120.10.10">
    <property type="match status" value="1"/>
</dbReference>
<dbReference type="SUPFAM" id="SSF49785">
    <property type="entry name" value="Galactose-binding domain-like"/>
    <property type="match status" value="1"/>
</dbReference>
<evidence type="ECO:0000259" key="2">
    <source>
        <dbReference type="Pfam" id="PF10102"/>
    </source>
</evidence>
<dbReference type="InterPro" id="IPR008979">
    <property type="entry name" value="Galactose-bd-like_sf"/>
</dbReference>
<dbReference type="OrthoDB" id="9764804at2"/>
<protein>
    <submittedName>
        <fullName evidence="4">Uncharacterized protein</fullName>
    </submittedName>
</protein>
<evidence type="ECO:0000313" key="4">
    <source>
        <dbReference type="EMBL" id="PYI53965.1"/>
    </source>
</evidence>
<dbReference type="CDD" id="cd15482">
    <property type="entry name" value="Sialidase_non-viral"/>
    <property type="match status" value="1"/>
</dbReference>
<dbReference type="InterPro" id="IPR036278">
    <property type="entry name" value="Sialidase_sf"/>
</dbReference>
<dbReference type="EMBL" id="QJVJ01000006">
    <property type="protein sequence ID" value="PYI53965.1"/>
    <property type="molecule type" value="Genomic_DNA"/>
</dbReference>
<keyword evidence="5" id="KW-1185">Reference proteome</keyword>
<keyword evidence="1" id="KW-0732">Signal</keyword>
<dbReference type="PANTHER" id="PTHR43752:SF2">
    <property type="entry name" value="BNR_ASP-BOX REPEAT FAMILY PROTEIN"/>
    <property type="match status" value="1"/>
</dbReference>
<dbReference type="Gene3D" id="2.60.120.260">
    <property type="entry name" value="Galactose-binding domain-like"/>
    <property type="match status" value="2"/>
</dbReference>
<proteinExistence type="predicted"/>
<evidence type="ECO:0000313" key="5">
    <source>
        <dbReference type="Proteomes" id="UP000247476"/>
    </source>
</evidence>
<gene>
    <name evidence="4" type="ORF">DLM86_15545</name>
</gene>
<dbReference type="InterPro" id="IPR013320">
    <property type="entry name" value="ConA-like_dom_sf"/>
</dbReference>
<dbReference type="SUPFAM" id="SSF50939">
    <property type="entry name" value="Sialidases"/>
    <property type="match status" value="1"/>
</dbReference>
<dbReference type="InterPro" id="IPR011040">
    <property type="entry name" value="Sialidase"/>
</dbReference>
<dbReference type="InterPro" id="IPR018765">
    <property type="entry name" value="DUF2341"/>
</dbReference>
<evidence type="ECO:0000259" key="3">
    <source>
        <dbReference type="Pfam" id="PF13088"/>
    </source>
</evidence>
<dbReference type="PANTHER" id="PTHR43752">
    <property type="entry name" value="BNR/ASP-BOX REPEAT FAMILY PROTEIN"/>
    <property type="match status" value="1"/>
</dbReference>
<dbReference type="Pfam" id="PF10102">
    <property type="entry name" value="DUF2341"/>
    <property type="match status" value="1"/>
</dbReference>
<feature type="chain" id="PRO_5015944638" evidence="1">
    <location>
        <begin position="29"/>
        <end position="983"/>
    </location>
</feature>
<feature type="domain" description="Sialidase" evidence="3">
    <location>
        <begin position="487"/>
        <end position="719"/>
    </location>
</feature>
<dbReference type="RefSeq" id="WP_110840949.1">
    <property type="nucleotide sequence ID" value="NZ_QJVJ01000006.1"/>
</dbReference>
<dbReference type="SUPFAM" id="SSF49899">
    <property type="entry name" value="Concanavalin A-like lectins/glucanases"/>
    <property type="match status" value="1"/>
</dbReference>
<reference evidence="4 5" key="1">
    <citation type="submission" date="2018-05" db="EMBL/GenBank/DDBJ databases">
        <title>Paenibacillus flagellatus sp. nov., isolated from selenium mineral soil.</title>
        <authorList>
            <person name="Dai X."/>
        </authorList>
    </citation>
    <scope>NUCLEOTIDE SEQUENCE [LARGE SCALE GENOMIC DNA]</scope>
    <source>
        <strain evidence="4 5">DXL2</strain>
    </source>
</reference>
<dbReference type="Gene3D" id="2.60.120.200">
    <property type="match status" value="1"/>
</dbReference>